<reference evidence="1" key="2">
    <citation type="journal article" date="2015" name="Data Brief">
        <title>Shoot transcriptome of the giant reed, Arundo donax.</title>
        <authorList>
            <person name="Barrero R.A."/>
            <person name="Guerrero F.D."/>
            <person name="Moolhuijzen P."/>
            <person name="Goolsby J.A."/>
            <person name="Tidwell J."/>
            <person name="Bellgard S.E."/>
            <person name="Bellgard M.I."/>
        </authorList>
    </citation>
    <scope>NUCLEOTIDE SEQUENCE</scope>
    <source>
        <tissue evidence="1">Shoot tissue taken approximately 20 cm above the soil surface</tissue>
    </source>
</reference>
<sequence>MSAIGSGSTELAMSMSAGTGEATSSLRIVGLGISGSSKGGGSGGATTALDLATTRSRPGGAGCCSGWWWSCAEARGDDAIGRESLWLAQLFIASGLLAALASGRRRHRITEDKVFG</sequence>
<dbReference type="AlphaFoldDB" id="A0A0A9EA87"/>
<proteinExistence type="predicted"/>
<accession>A0A0A9EA87</accession>
<dbReference type="EMBL" id="GBRH01201942">
    <property type="protein sequence ID" value="JAD95953.1"/>
    <property type="molecule type" value="Transcribed_RNA"/>
</dbReference>
<name>A0A0A9EA87_ARUDO</name>
<protein>
    <submittedName>
        <fullName evidence="1">THFS</fullName>
    </submittedName>
</protein>
<organism evidence="1">
    <name type="scientific">Arundo donax</name>
    <name type="common">Giant reed</name>
    <name type="synonym">Donax arundinaceus</name>
    <dbReference type="NCBI Taxonomy" id="35708"/>
    <lineage>
        <taxon>Eukaryota</taxon>
        <taxon>Viridiplantae</taxon>
        <taxon>Streptophyta</taxon>
        <taxon>Embryophyta</taxon>
        <taxon>Tracheophyta</taxon>
        <taxon>Spermatophyta</taxon>
        <taxon>Magnoliopsida</taxon>
        <taxon>Liliopsida</taxon>
        <taxon>Poales</taxon>
        <taxon>Poaceae</taxon>
        <taxon>PACMAD clade</taxon>
        <taxon>Arundinoideae</taxon>
        <taxon>Arundineae</taxon>
        <taxon>Arundo</taxon>
    </lineage>
</organism>
<evidence type="ECO:0000313" key="1">
    <source>
        <dbReference type="EMBL" id="JAD95953.1"/>
    </source>
</evidence>
<reference evidence="1" key="1">
    <citation type="submission" date="2014-09" db="EMBL/GenBank/DDBJ databases">
        <authorList>
            <person name="Magalhaes I.L.F."/>
            <person name="Oliveira U."/>
            <person name="Santos F.R."/>
            <person name="Vidigal T.H.D.A."/>
            <person name="Brescovit A.D."/>
            <person name="Santos A.J."/>
        </authorList>
    </citation>
    <scope>NUCLEOTIDE SEQUENCE</scope>
    <source>
        <tissue evidence="1">Shoot tissue taken approximately 20 cm above the soil surface</tissue>
    </source>
</reference>